<reference evidence="12 13" key="1">
    <citation type="journal article" date="2019" name="Nat. Microbiol.">
        <title>Mediterranean grassland soil C-N compound turnover is dependent on rainfall and depth, and is mediated by genomically divergent microorganisms.</title>
        <authorList>
            <person name="Diamond S."/>
            <person name="Andeer P.F."/>
            <person name="Li Z."/>
            <person name="Crits-Christoph A."/>
            <person name="Burstein D."/>
            <person name="Anantharaman K."/>
            <person name="Lane K.R."/>
            <person name="Thomas B.C."/>
            <person name="Pan C."/>
            <person name="Northen T.R."/>
            <person name="Banfield J.F."/>
        </authorList>
    </citation>
    <scope>NUCLEOTIDE SEQUENCE [LARGE SCALE GENOMIC DNA]</scope>
    <source>
        <strain evidence="12">WS_8</strain>
    </source>
</reference>
<keyword evidence="8 9" id="KW-0143">Chaperone</keyword>
<organism evidence="12 13">
    <name type="scientific">Eiseniibacteriota bacterium</name>
    <dbReference type="NCBI Taxonomy" id="2212470"/>
    <lineage>
        <taxon>Bacteria</taxon>
        <taxon>Candidatus Eiseniibacteriota</taxon>
    </lineage>
</organism>
<dbReference type="CDD" id="cd01335">
    <property type="entry name" value="Radical_SAM"/>
    <property type="match status" value="1"/>
</dbReference>
<evidence type="ECO:0000256" key="9">
    <source>
        <dbReference type="RuleBase" id="RU364116"/>
    </source>
</evidence>
<feature type="domain" description="Radical SAM core" evidence="11">
    <location>
        <begin position="63"/>
        <end position="296"/>
    </location>
</feature>
<proteinExistence type="inferred from homology"/>
<dbReference type="PANTHER" id="PTHR13932:SF5">
    <property type="entry name" value="RADICAL S-ADENOSYL METHIONINE DOMAIN-CONTAINING PROTEIN 1, MITOCHONDRIAL"/>
    <property type="match status" value="1"/>
</dbReference>
<dbReference type="NCBIfam" id="TIGR00539">
    <property type="entry name" value="hemN_rel"/>
    <property type="match status" value="1"/>
</dbReference>
<comment type="subcellular location">
    <subcellularLocation>
        <location evidence="9">Cytoplasm</location>
    </subcellularLocation>
</comment>
<evidence type="ECO:0000256" key="4">
    <source>
        <dbReference type="ARBA" id="ARBA00022691"/>
    </source>
</evidence>
<dbReference type="InterPro" id="IPR034505">
    <property type="entry name" value="Coproporphyrinogen-III_oxidase"/>
</dbReference>
<keyword evidence="7 9" id="KW-0411">Iron-sulfur</keyword>
<dbReference type="SFLD" id="SFLDS00029">
    <property type="entry name" value="Radical_SAM"/>
    <property type="match status" value="1"/>
</dbReference>
<evidence type="ECO:0000256" key="2">
    <source>
        <dbReference type="ARBA" id="ARBA00017228"/>
    </source>
</evidence>
<feature type="region of interest" description="Disordered" evidence="10">
    <location>
        <begin position="29"/>
        <end position="58"/>
    </location>
</feature>
<dbReference type="SFLD" id="SFLDG01082">
    <property type="entry name" value="B12-binding_domain_containing"/>
    <property type="match status" value="1"/>
</dbReference>
<dbReference type="Gene3D" id="3.20.20.70">
    <property type="entry name" value="Aldolase class I"/>
    <property type="match status" value="1"/>
</dbReference>
<evidence type="ECO:0000256" key="10">
    <source>
        <dbReference type="SAM" id="MobiDB-lite"/>
    </source>
</evidence>
<dbReference type="InterPro" id="IPR013785">
    <property type="entry name" value="Aldolase_TIM"/>
</dbReference>
<evidence type="ECO:0000256" key="1">
    <source>
        <dbReference type="ARBA" id="ARBA00006100"/>
    </source>
</evidence>
<dbReference type="GO" id="GO:0005737">
    <property type="term" value="C:cytoplasm"/>
    <property type="evidence" value="ECO:0007669"/>
    <property type="project" value="UniProtKB-SubCell"/>
</dbReference>
<evidence type="ECO:0000256" key="5">
    <source>
        <dbReference type="ARBA" id="ARBA00022723"/>
    </source>
</evidence>
<feature type="region of interest" description="Disordered" evidence="10">
    <location>
        <begin position="448"/>
        <end position="467"/>
    </location>
</feature>
<keyword evidence="3 9" id="KW-0349">Heme</keyword>
<keyword evidence="9" id="KW-0004">4Fe-4S</keyword>
<dbReference type="InterPro" id="IPR058240">
    <property type="entry name" value="rSAM_sf"/>
</dbReference>
<evidence type="ECO:0000256" key="6">
    <source>
        <dbReference type="ARBA" id="ARBA00023004"/>
    </source>
</evidence>
<keyword evidence="4 9" id="KW-0949">S-adenosyl-L-methionine</keyword>
<comment type="caution">
    <text evidence="12">The sequence shown here is derived from an EMBL/GenBank/DDBJ whole genome shotgun (WGS) entry which is preliminary data.</text>
</comment>
<keyword evidence="9" id="KW-0963">Cytoplasm</keyword>
<evidence type="ECO:0000259" key="11">
    <source>
        <dbReference type="PROSITE" id="PS51918"/>
    </source>
</evidence>
<dbReference type="GO" id="GO:0046872">
    <property type="term" value="F:metal ion binding"/>
    <property type="evidence" value="ECO:0007669"/>
    <property type="project" value="UniProtKB-UniRule"/>
</dbReference>
<dbReference type="InterPro" id="IPR007197">
    <property type="entry name" value="rSAM"/>
</dbReference>
<dbReference type="SFLD" id="SFLDG01065">
    <property type="entry name" value="anaerobic_coproporphyrinogen-I"/>
    <property type="match status" value="1"/>
</dbReference>
<comment type="function">
    <text evidence="9">Probably acts as a heme chaperone, transferring heme to an unknown acceptor. Binds one molecule of heme per monomer, possibly covalently. Binds 1 [4Fe-4S] cluster. The cluster is coordinated with 3 cysteines and an exchangeable S-adenosyl-L-methionine.</text>
</comment>
<name>A0A538TPM3_UNCEI</name>
<accession>A0A538TPM3</accession>
<dbReference type="AlphaFoldDB" id="A0A538TPM3"/>
<evidence type="ECO:0000313" key="13">
    <source>
        <dbReference type="Proteomes" id="UP000316609"/>
    </source>
</evidence>
<dbReference type="SMART" id="SM00729">
    <property type="entry name" value="Elp3"/>
    <property type="match status" value="1"/>
</dbReference>
<sequence length="467" mass="50470">MGHARHGPRQGARDVPLLVLGRRAQLAPVEPHLPRDPLSRRAAPLAPPRAPTPVALEGPSEAARAEARLGLYVHVPFCAVRCSYCDFSSGSLSAAKVERYLEAMAREASLRAPLAAAHAFSSVFFGGGTPSALSARHFARLDRLLRDAFTILPNAEVTLEANPETVREPLLEAWANAGVNRLSMGAQSFDPRELARLGRLHDAARPAAAVQLARAHGFERLSLDLMFGFPGHSAGTWSATLDAALALDPGHLSAYCFIPEPGTPLGAKVRSGAARLPSAEQQADLYEMLVSRLAAAGYGAYETSNFCRPGRECRHNLVYWLRRDCLGLGPSAHGLWRGVRYGNRYGLDEWAECLAAGRECADRETETERSRADEILMLGLRLGVGLAADDHAPEAWGTVERRYAAAFERALAEGRIEATSWGVRVASRHRFVADDVIAWLMAEAERGSARSKQRAPDADLTALGVAP</sequence>
<dbReference type="Pfam" id="PF04055">
    <property type="entry name" value="Radical_SAM"/>
    <property type="match status" value="1"/>
</dbReference>
<keyword evidence="5 9" id="KW-0479">Metal-binding</keyword>
<evidence type="ECO:0000313" key="12">
    <source>
        <dbReference type="EMBL" id="TMQ65525.1"/>
    </source>
</evidence>
<dbReference type="InterPro" id="IPR004559">
    <property type="entry name" value="HemW-like"/>
</dbReference>
<dbReference type="SFLD" id="SFLDF00288">
    <property type="entry name" value="HemN-like__clustered_with_nucl"/>
    <property type="match status" value="1"/>
</dbReference>
<dbReference type="GO" id="GO:0051539">
    <property type="term" value="F:4 iron, 4 sulfur cluster binding"/>
    <property type="evidence" value="ECO:0007669"/>
    <property type="project" value="UniProtKB-UniRule"/>
</dbReference>
<evidence type="ECO:0000256" key="7">
    <source>
        <dbReference type="ARBA" id="ARBA00023014"/>
    </source>
</evidence>
<gene>
    <name evidence="12" type="primary">hemW</name>
    <name evidence="12" type="ORF">E6K78_07435</name>
</gene>
<evidence type="ECO:0000256" key="8">
    <source>
        <dbReference type="ARBA" id="ARBA00023186"/>
    </source>
</evidence>
<dbReference type="EMBL" id="VBOY01000069">
    <property type="protein sequence ID" value="TMQ65525.1"/>
    <property type="molecule type" value="Genomic_DNA"/>
</dbReference>
<dbReference type="SUPFAM" id="SSF102114">
    <property type="entry name" value="Radical SAM enzymes"/>
    <property type="match status" value="1"/>
</dbReference>
<dbReference type="GO" id="GO:0006779">
    <property type="term" value="P:porphyrin-containing compound biosynthetic process"/>
    <property type="evidence" value="ECO:0007669"/>
    <property type="project" value="InterPro"/>
</dbReference>
<dbReference type="InterPro" id="IPR006638">
    <property type="entry name" value="Elp3/MiaA/NifB-like_rSAM"/>
</dbReference>
<protein>
    <recommendedName>
        <fullName evidence="2 9">Heme chaperone HemW</fullName>
    </recommendedName>
</protein>
<dbReference type="PANTHER" id="PTHR13932">
    <property type="entry name" value="COPROPORPHYRINIGEN III OXIDASE"/>
    <property type="match status" value="1"/>
</dbReference>
<dbReference type="PROSITE" id="PS51918">
    <property type="entry name" value="RADICAL_SAM"/>
    <property type="match status" value="1"/>
</dbReference>
<comment type="similarity">
    <text evidence="1">Belongs to the anaerobic coproporphyrinogen-III oxidase family. HemW subfamily.</text>
</comment>
<evidence type="ECO:0000256" key="3">
    <source>
        <dbReference type="ARBA" id="ARBA00022617"/>
    </source>
</evidence>
<dbReference type="SFLD" id="SFLDF00562">
    <property type="entry name" value="HemN-like__clustered_with_heat"/>
    <property type="match status" value="1"/>
</dbReference>
<dbReference type="GO" id="GO:0004109">
    <property type="term" value="F:coproporphyrinogen oxidase activity"/>
    <property type="evidence" value="ECO:0007669"/>
    <property type="project" value="InterPro"/>
</dbReference>
<keyword evidence="6 9" id="KW-0408">Iron</keyword>
<dbReference type="Proteomes" id="UP000316609">
    <property type="component" value="Unassembled WGS sequence"/>
</dbReference>